<evidence type="ECO:0000313" key="12">
    <source>
        <dbReference type="EMBL" id="AFC32340.1"/>
    </source>
</evidence>
<keyword evidence="6" id="KW-0326">Glycosidase</keyword>
<dbReference type="InterPro" id="IPR047569">
    <property type="entry name" value="CBM56"/>
</dbReference>
<dbReference type="InterPro" id="IPR040720">
    <property type="entry name" value="GH81_C"/>
</dbReference>
<dbReference type="RefSeq" id="WP_014371706.1">
    <property type="nucleotide sequence ID" value="NC_016935.1"/>
</dbReference>
<dbReference type="GO" id="GO:0052861">
    <property type="term" value="F:endo-1,3(4)-beta-glucanase activity"/>
    <property type="evidence" value="ECO:0007669"/>
    <property type="project" value="InterPro"/>
</dbReference>
<dbReference type="EC" id="3.2.1.39" evidence="3"/>
<dbReference type="Pfam" id="PF22184">
    <property type="entry name" value="CBM_56"/>
    <property type="match status" value="1"/>
</dbReference>
<dbReference type="PROSITE" id="PS52008">
    <property type="entry name" value="GH81"/>
    <property type="match status" value="1"/>
</dbReference>
<feature type="signal peptide" evidence="9">
    <location>
        <begin position="1"/>
        <end position="25"/>
    </location>
</feature>
<dbReference type="GO" id="GO:0030246">
    <property type="term" value="F:carbohydrate binding"/>
    <property type="evidence" value="ECO:0007669"/>
    <property type="project" value="UniProtKB-UniRule"/>
</dbReference>
<keyword evidence="5" id="KW-0119">Carbohydrate metabolism</keyword>
<comment type="similarity">
    <text evidence="2">Belongs to the glycosyl hydrolase 81 family.</text>
</comment>
<dbReference type="InterPro" id="IPR003961">
    <property type="entry name" value="FN3_dom"/>
</dbReference>
<feature type="domain" description="CBM56" evidence="11">
    <location>
        <begin position="861"/>
        <end position="949"/>
    </location>
</feature>
<evidence type="ECO:0000256" key="6">
    <source>
        <dbReference type="ARBA" id="ARBA00023295"/>
    </source>
</evidence>
<dbReference type="PANTHER" id="PTHR31983:SF0">
    <property type="entry name" value="GLUCAN ENDO-1,3-BETA-D-GLUCOSIDASE 2"/>
    <property type="match status" value="1"/>
</dbReference>
<dbReference type="HOGENOM" id="CLU_005482_1_0_9"/>
<dbReference type="InterPro" id="IPR005200">
    <property type="entry name" value="Endo-beta-glucanase"/>
</dbReference>
<evidence type="ECO:0000256" key="5">
    <source>
        <dbReference type="ARBA" id="ARBA00023277"/>
    </source>
</evidence>
<feature type="domain" description="Fibronectin type-III" evidence="10">
    <location>
        <begin position="771"/>
        <end position="855"/>
    </location>
</feature>
<dbReference type="STRING" id="1116391.PM3016_5652"/>
<dbReference type="SUPFAM" id="SSF49265">
    <property type="entry name" value="Fibronectin type III"/>
    <property type="match status" value="1"/>
</dbReference>
<dbReference type="CDD" id="cd00063">
    <property type="entry name" value="FN3"/>
    <property type="match status" value="1"/>
</dbReference>
<dbReference type="EMBL" id="CP003235">
    <property type="protein sequence ID" value="AFC32340.1"/>
    <property type="molecule type" value="Genomic_DNA"/>
</dbReference>
<reference evidence="12 13" key="1">
    <citation type="journal article" date="2012" name="J. Bacteriol.">
        <title>Complete Genome Sequence of Paenibacillus mucilaginosus 3016, a Bacterium Functional as Microbial Fertilizer.</title>
        <authorList>
            <person name="Ma M."/>
            <person name="Wang Z."/>
            <person name="Li L."/>
            <person name="Jiang X."/>
            <person name="Guan D."/>
            <person name="Cao F."/>
            <person name="Chen H."/>
            <person name="Wang X."/>
            <person name="Shen D."/>
            <person name="Du B."/>
            <person name="Li J."/>
        </authorList>
    </citation>
    <scope>NUCLEOTIDE SEQUENCE [LARGE SCALE GENOMIC DNA]</scope>
    <source>
        <strain evidence="12 13">3016</strain>
    </source>
</reference>
<sequence length="949" mass="100855">MKKKMLSLALATVLAAGLLPGTGQAFTGEVPLGAGSYSTVLPAGAADVQAQIYKTGNVTGKMPTNDWWSSLAWVQHSEAQYPHPLAVKNQSDGFRIYNPSGRITANSSCVCGWINDIHDFTVGHTGSGTFTDAKVDGFSDWFVKAQYQNGASSMNVSYGHGSPYVYFNFGGGNPQLKFYTPPTVWSGSAGSSVLGITIEGAHYGLFGPTGSTWSGIGTNALTNALNGKTYFSIAAQPDNTAATLNKFKQYAYSHVTDTKISYGYNAAAGEVTTTFNYTTSAKEGTQTGTIFALYPHQWKNSSQALLPYTYNSVRGTMKTGEGASFTTRMKFTGVLPALPDKGTYNKTTLGGYINEEEALAYTGGTDTYWLGKRLGKLATLAPIADQVGDTTASAKFRSEIKSRLQDWFKASDASGHLKGSNVFYYNNNWGTLIGYPASFGSDGELNDHHFHYGYYIKAAAEIARTDKAWAQSWGPMVELLVRDIANWNRSDTMFPFLRNFDPYAGHSWASGHARFGDGNNNESSSEAMNAWAGLILWGEATGNTTIRDLGVYLYTTEMNAINDYWFDVQDNTHPAAYTPSVVTMIWGGKGANATWFTANPEQVHGINWLPITAGHLYLTHYPSYAAKNYNALVSENGGTNWDIWRDLIWMYRAISSPADAKNQFAAGVGSMATGGAEGSGGPETGNSKANAYHWIYNLDAMGNADPAITANSPTAAVFNKGGVKTYVAYNFSNSAKTVTFSDGTSVSVPANSFNTGNGGGTGGGDTVAPSAPSGLVSTGKTSSSVSLSWNASTDNVGVTGYTVSYGGNSLNVTGTTATVSGLAAGTAYTFTVTAKDAAGNVSAASSAVTVTTDSAGGGGVITTPDYTASVTKTSATQAKIAFTPTVNALYVDVHYTVNGGPQLNYRMTKNGSTWEQPVDGLSAGSVLKYWFTYEKSGPQYDSPQYTYTH</sequence>
<dbReference type="KEGG" id="pmq:PM3016_5652"/>
<evidence type="ECO:0000256" key="7">
    <source>
        <dbReference type="ARBA" id="ARBA00023316"/>
    </source>
</evidence>
<evidence type="ECO:0000259" key="10">
    <source>
        <dbReference type="PROSITE" id="PS50853"/>
    </source>
</evidence>
<keyword evidence="8" id="KW-0624">Polysaccharide degradation</keyword>
<dbReference type="PROSITE" id="PS50853">
    <property type="entry name" value="FN3"/>
    <property type="match status" value="1"/>
</dbReference>
<dbReference type="Gene3D" id="2.60.40.10">
    <property type="entry name" value="Immunoglobulins"/>
    <property type="match status" value="1"/>
</dbReference>
<evidence type="ECO:0000313" key="13">
    <source>
        <dbReference type="Proteomes" id="UP000007523"/>
    </source>
</evidence>
<keyword evidence="13" id="KW-1185">Reference proteome</keyword>
<dbReference type="GO" id="GO:0042973">
    <property type="term" value="F:glucan endo-1,3-beta-D-glucosidase activity"/>
    <property type="evidence" value="ECO:0007669"/>
    <property type="project" value="UniProtKB-EC"/>
</dbReference>
<dbReference type="PROSITE" id="PS52005">
    <property type="entry name" value="CBM56"/>
    <property type="match status" value="1"/>
</dbReference>
<dbReference type="Pfam" id="PF00041">
    <property type="entry name" value="fn3"/>
    <property type="match status" value="1"/>
</dbReference>
<keyword evidence="4 12" id="KW-0378">Hydrolase</keyword>
<evidence type="ECO:0000256" key="3">
    <source>
        <dbReference type="ARBA" id="ARBA00012780"/>
    </source>
</evidence>
<organism evidence="12 13">
    <name type="scientific">Paenibacillus mucilaginosus 3016</name>
    <dbReference type="NCBI Taxonomy" id="1116391"/>
    <lineage>
        <taxon>Bacteria</taxon>
        <taxon>Bacillati</taxon>
        <taxon>Bacillota</taxon>
        <taxon>Bacilli</taxon>
        <taxon>Bacillales</taxon>
        <taxon>Paenibacillaceae</taxon>
        <taxon>Paenibacillus</taxon>
    </lineage>
</organism>
<evidence type="ECO:0000256" key="1">
    <source>
        <dbReference type="ARBA" id="ARBA00000382"/>
    </source>
</evidence>
<dbReference type="Proteomes" id="UP000007523">
    <property type="component" value="Chromosome"/>
</dbReference>
<comment type="catalytic activity">
    <reaction evidence="1">
        <text>Hydrolysis of (1-&gt;3)-beta-D-glucosidic linkages in (1-&gt;3)-beta-D-glucans.</text>
        <dbReference type="EC" id="3.2.1.39"/>
    </reaction>
</comment>
<dbReference type="InterPro" id="IPR036116">
    <property type="entry name" value="FN3_sf"/>
</dbReference>
<dbReference type="SMART" id="SM00060">
    <property type="entry name" value="FN3"/>
    <property type="match status" value="1"/>
</dbReference>
<keyword evidence="7" id="KW-0961">Cell wall biogenesis/degradation</keyword>
<dbReference type="GO" id="GO:0071555">
    <property type="term" value="P:cell wall organization"/>
    <property type="evidence" value="ECO:0007669"/>
    <property type="project" value="UniProtKB-KW"/>
</dbReference>
<dbReference type="InterPro" id="IPR013783">
    <property type="entry name" value="Ig-like_fold"/>
</dbReference>
<evidence type="ECO:0000256" key="2">
    <source>
        <dbReference type="ARBA" id="ARBA00010730"/>
    </source>
</evidence>
<keyword evidence="9" id="KW-0732">Signal</keyword>
<feature type="chain" id="PRO_5003605027" description="glucan endo-1,3-beta-D-glucosidase" evidence="9">
    <location>
        <begin position="26"/>
        <end position="949"/>
    </location>
</feature>
<accession>H6NKE9</accession>
<evidence type="ECO:0000256" key="8">
    <source>
        <dbReference type="ARBA" id="ARBA00023326"/>
    </source>
</evidence>
<dbReference type="GO" id="GO:0000272">
    <property type="term" value="P:polysaccharide catabolic process"/>
    <property type="evidence" value="ECO:0007669"/>
    <property type="project" value="UniProtKB-KW"/>
</dbReference>
<dbReference type="PANTHER" id="PTHR31983">
    <property type="entry name" value="ENDO-1,3(4)-BETA-GLUCANASE 1"/>
    <property type="match status" value="1"/>
</dbReference>
<proteinExistence type="inferred from homology"/>
<gene>
    <name evidence="12" type="ORF">PM3016_5652</name>
</gene>
<evidence type="ECO:0000256" key="4">
    <source>
        <dbReference type="ARBA" id="ARBA00022801"/>
    </source>
</evidence>
<protein>
    <recommendedName>
        <fullName evidence="3">glucan endo-1,3-beta-D-glucosidase</fullName>
        <ecNumber evidence="3">3.2.1.39</ecNumber>
    </recommendedName>
</protein>
<evidence type="ECO:0000259" key="11">
    <source>
        <dbReference type="PROSITE" id="PS52005"/>
    </source>
</evidence>
<dbReference type="Pfam" id="PF17652">
    <property type="entry name" value="Glyco_hydro81C"/>
    <property type="match status" value="1"/>
</dbReference>
<evidence type="ECO:0000256" key="9">
    <source>
        <dbReference type="SAM" id="SignalP"/>
    </source>
</evidence>
<dbReference type="AlphaFoldDB" id="H6NKE9"/>
<name>H6NKE9_9BACL</name>